<comment type="caution">
    <text evidence="1">The sequence shown here is derived from an EMBL/GenBank/DDBJ whole genome shotgun (WGS) entry which is preliminary data.</text>
</comment>
<dbReference type="Proteomes" id="UP001556367">
    <property type="component" value="Unassembled WGS sequence"/>
</dbReference>
<reference evidence="2" key="1">
    <citation type="submission" date="2024-06" db="EMBL/GenBank/DDBJ databases">
        <title>Multi-omics analyses provide insights into the biosynthesis of the anticancer antibiotic pleurotin in Hohenbuehelia grisea.</title>
        <authorList>
            <person name="Weaver J.A."/>
            <person name="Alberti F."/>
        </authorList>
    </citation>
    <scope>NUCLEOTIDE SEQUENCE [LARGE SCALE GENOMIC DNA]</scope>
    <source>
        <strain evidence="2">T-177</strain>
    </source>
</reference>
<keyword evidence="2" id="KW-1185">Reference proteome</keyword>
<evidence type="ECO:0000313" key="1">
    <source>
        <dbReference type="EMBL" id="KAL0946446.1"/>
    </source>
</evidence>
<name>A0ABR3IT04_9AGAR</name>
<organism evidence="1 2">
    <name type="scientific">Hohenbuehelia grisea</name>
    <dbReference type="NCBI Taxonomy" id="104357"/>
    <lineage>
        <taxon>Eukaryota</taxon>
        <taxon>Fungi</taxon>
        <taxon>Dikarya</taxon>
        <taxon>Basidiomycota</taxon>
        <taxon>Agaricomycotina</taxon>
        <taxon>Agaricomycetes</taxon>
        <taxon>Agaricomycetidae</taxon>
        <taxon>Agaricales</taxon>
        <taxon>Pleurotineae</taxon>
        <taxon>Pleurotaceae</taxon>
        <taxon>Hohenbuehelia</taxon>
    </lineage>
</organism>
<proteinExistence type="predicted"/>
<accession>A0ABR3IT04</accession>
<gene>
    <name evidence="1" type="ORF">HGRIS_012669</name>
</gene>
<evidence type="ECO:0000313" key="2">
    <source>
        <dbReference type="Proteomes" id="UP001556367"/>
    </source>
</evidence>
<sequence length="55" mass="5448">MVEEEDQRNATAAARSATLLVNAPKALAQAVAAVEGTTASAVASKTTKHASPVAA</sequence>
<protein>
    <submittedName>
        <fullName evidence="1">Uncharacterized protein</fullName>
    </submittedName>
</protein>
<dbReference type="EMBL" id="JASNQZ010000015">
    <property type="protein sequence ID" value="KAL0946446.1"/>
    <property type="molecule type" value="Genomic_DNA"/>
</dbReference>